<protein>
    <submittedName>
        <fullName evidence="1">Uncharacterized protein</fullName>
    </submittedName>
</protein>
<evidence type="ECO:0000313" key="1">
    <source>
        <dbReference type="EnsemblPlants" id="Solyc02g082285.1.1"/>
    </source>
</evidence>
<sequence length="106" mass="11508">MYCLQKSVSPPKTPRGKHPVKMSCQHLELIHCVPGSKFKTVSNPQVLASTASTDMDNKRKGTSVQFLALTTSILVSFKGRDGIWSELEAGLVFDSSSGSLRNGNIK</sequence>
<dbReference type="AlphaFoldDB" id="A0A3Q7FT98"/>
<dbReference type="Gramene" id="Solyc02g082285.1.1">
    <property type="protein sequence ID" value="Solyc02g082285.1.1"/>
    <property type="gene ID" value="Solyc02g082285.1"/>
</dbReference>
<reference evidence="1" key="1">
    <citation type="journal article" date="2012" name="Nature">
        <title>The tomato genome sequence provides insights into fleshy fruit evolution.</title>
        <authorList>
            <consortium name="Tomato Genome Consortium"/>
        </authorList>
    </citation>
    <scope>NUCLEOTIDE SEQUENCE [LARGE SCALE GENOMIC DNA]</scope>
    <source>
        <strain evidence="1">cv. Heinz 1706</strain>
    </source>
</reference>
<keyword evidence="2" id="KW-1185">Reference proteome</keyword>
<accession>A0A3Q7FT98</accession>
<dbReference type="EnsemblPlants" id="Solyc02g082285.1.1">
    <property type="protein sequence ID" value="Solyc02g082285.1.1"/>
    <property type="gene ID" value="Solyc02g082285.1"/>
</dbReference>
<name>A0A3Q7FT98_SOLLC</name>
<dbReference type="InParanoid" id="A0A3Q7FT98"/>
<proteinExistence type="predicted"/>
<dbReference type="Proteomes" id="UP000004994">
    <property type="component" value="Chromosome 2"/>
</dbReference>
<evidence type="ECO:0000313" key="2">
    <source>
        <dbReference type="Proteomes" id="UP000004994"/>
    </source>
</evidence>
<reference evidence="1" key="2">
    <citation type="submission" date="2019-01" db="UniProtKB">
        <authorList>
            <consortium name="EnsemblPlants"/>
        </authorList>
    </citation>
    <scope>IDENTIFICATION</scope>
    <source>
        <strain evidence="1">cv. Heinz 1706</strain>
    </source>
</reference>
<organism evidence="1">
    <name type="scientific">Solanum lycopersicum</name>
    <name type="common">Tomato</name>
    <name type="synonym">Lycopersicon esculentum</name>
    <dbReference type="NCBI Taxonomy" id="4081"/>
    <lineage>
        <taxon>Eukaryota</taxon>
        <taxon>Viridiplantae</taxon>
        <taxon>Streptophyta</taxon>
        <taxon>Embryophyta</taxon>
        <taxon>Tracheophyta</taxon>
        <taxon>Spermatophyta</taxon>
        <taxon>Magnoliopsida</taxon>
        <taxon>eudicotyledons</taxon>
        <taxon>Gunneridae</taxon>
        <taxon>Pentapetalae</taxon>
        <taxon>asterids</taxon>
        <taxon>lamiids</taxon>
        <taxon>Solanales</taxon>
        <taxon>Solanaceae</taxon>
        <taxon>Solanoideae</taxon>
        <taxon>Solaneae</taxon>
        <taxon>Solanum</taxon>
        <taxon>Solanum subgen. Lycopersicon</taxon>
    </lineage>
</organism>